<reference evidence="3 4" key="1">
    <citation type="journal article" date="2018" name="IMA Fungus">
        <title>IMA Genome-F 9: Draft genome sequence of Annulohypoxylon stygium, Aspergillus mulundensis, Berkeleyomyces basicola (syn. Thielaviopsis basicola), Ceratocystis smalleyi, two Cercospora beticola strains, Coleophoma cylindrospora, Fusarium fracticaudum, Phialophora cf. hyalina, and Morchella septimelata.</title>
        <authorList>
            <person name="Wingfield B.D."/>
            <person name="Bills G.F."/>
            <person name="Dong Y."/>
            <person name="Huang W."/>
            <person name="Nel W.J."/>
            <person name="Swalarsk-Parry B.S."/>
            <person name="Vaghefi N."/>
            <person name="Wilken P.M."/>
            <person name="An Z."/>
            <person name="de Beer Z.W."/>
            <person name="De Vos L."/>
            <person name="Chen L."/>
            <person name="Duong T.A."/>
            <person name="Gao Y."/>
            <person name="Hammerbacher A."/>
            <person name="Kikkert J.R."/>
            <person name="Li Y."/>
            <person name="Li H."/>
            <person name="Li K."/>
            <person name="Li Q."/>
            <person name="Liu X."/>
            <person name="Ma X."/>
            <person name="Naidoo K."/>
            <person name="Pethybridge S.J."/>
            <person name="Sun J."/>
            <person name="Steenkamp E.T."/>
            <person name="van der Nest M.A."/>
            <person name="van Wyk S."/>
            <person name="Wingfield M.J."/>
            <person name="Xiong C."/>
            <person name="Yue Q."/>
            <person name="Zhang X."/>
        </authorList>
    </citation>
    <scope>NUCLEOTIDE SEQUENCE [LARGE SCALE GENOMIC DNA]</scope>
    <source>
        <strain evidence="3 4">BP6252</strain>
    </source>
</reference>
<proteinExistence type="predicted"/>
<name>A0A3D8QWC4_9HELO</name>
<dbReference type="PANTHER" id="PTHR40845:SF1">
    <property type="match status" value="1"/>
</dbReference>
<dbReference type="Proteomes" id="UP000256645">
    <property type="component" value="Unassembled WGS sequence"/>
</dbReference>
<protein>
    <recommendedName>
        <fullName evidence="2">DUF7888 domain-containing protein</fullName>
    </recommendedName>
</protein>
<dbReference type="InterPro" id="IPR057210">
    <property type="entry name" value="DUF7888"/>
</dbReference>
<dbReference type="STRING" id="1849047.A0A3D8QWC4"/>
<dbReference type="OrthoDB" id="3478218at2759"/>
<dbReference type="AlphaFoldDB" id="A0A3D8QWC4"/>
<feature type="chain" id="PRO_5017623704" description="DUF7888 domain-containing protein" evidence="1">
    <location>
        <begin position="20"/>
        <end position="205"/>
    </location>
</feature>
<feature type="signal peptide" evidence="1">
    <location>
        <begin position="1"/>
        <end position="19"/>
    </location>
</feature>
<dbReference type="EMBL" id="PDLM01000011">
    <property type="protein sequence ID" value="RDW65980.1"/>
    <property type="molecule type" value="Genomic_DNA"/>
</dbReference>
<sequence>MKFSAITLLICAALANAAALPQATDGAVNTNIDPSVESHFSGKKGADGVLVAEVDQGTSQALEKRVGALVVVAGIAAVKGVAILTKIAVEIGADTIKNLGQWNSARETFTQKTTLEMWNRNPDYSKYPATVCYNKGYSLKNPAGITGLVSAKLSLGQLFTDYDCMYMTGQNQFYTHSEGGYINLSYRYNGARCSFDQRTGDLTCN</sequence>
<evidence type="ECO:0000259" key="2">
    <source>
        <dbReference type="Pfam" id="PF25411"/>
    </source>
</evidence>
<feature type="domain" description="DUF7888" evidence="2">
    <location>
        <begin position="70"/>
        <end position="205"/>
    </location>
</feature>
<keyword evidence="4" id="KW-1185">Reference proteome</keyword>
<gene>
    <name evidence="3" type="ORF">BP6252_09615</name>
</gene>
<dbReference type="Pfam" id="PF25411">
    <property type="entry name" value="DUF7888"/>
    <property type="match status" value="1"/>
</dbReference>
<evidence type="ECO:0000256" key="1">
    <source>
        <dbReference type="SAM" id="SignalP"/>
    </source>
</evidence>
<evidence type="ECO:0000313" key="4">
    <source>
        <dbReference type="Proteomes" id="UP000256645"/>
    </source>
</evidence>
<organism evidence="3 4">
    <name type="scientific">Coleophoma cylindrospora</name>
    <dbReference type="NCBI Taxonomy" id="1849047"/>
    <lineage>
        <taxon>Eukaryota</taxon>
        <taxon>Fungi</taxon>
        <taxon>Dikarya</taxon>
        <taxon>Ascomycota</taxon>
        <taxon>Pezizomycotina</taxon>
        <taxon>Leotiomycetes</taxon>
        <taxon>Helotiales</taxon>
        <taxon>Dermateaceae</taxon>
        <taxon>Coleophoma</taxon>
    </lineage>
</organism>
<keyword evidence="1" id="KW-0732">Signal</keyword>
<evidence type="ECO:0000313" key="3">
    <source>
        <dbReference type="EMBL" id="RDW65980.1"/>
    </source>
</evidence>
<accession>A0A3D8QWC4</accession>
<comment type="caution">
    <text evidence="3">The sequence shown here is derived from an EMBL/GenBank/DDBJ whole genome shotgun (WGS) entry which is preliminary data.</text>
</comment>
<dbReference type="PANTHER" id="PTHR40845">
    <property type="match status" value="1"/>
</dbReference>